<keyword evidence="3" id="KW-1185">Reference proteome</keyword>
<evidence type="ECO:0000313" key="2">
    <source>
        <dbReference type="EMBL" id="OPJ70731.1"/>
    </source>
</evidence>
<dbReference type="STRING" id="372326.A0A1V4JEV9"/>
<feature type="compositionally biased region" description="Basic residues" evidence="1">
    <location>
        <begin position="83"/>
        <end position="92"/>
    </location>
</feature>
<evidence type="ECO:0000313" key="3">
    <source>
        <dbReference type="Proteomes" id="UP000190648"/>
    </source>
</evidence>
<protein>
    <submittedName>
        <fullName evidence="2">Uncharacterized protein</fullName>
    </submittedName>
</protein>
<name>A0A1V4JEV9_PATFA</name>
<dbReference type="AlphaFoldDB" id="A0A1V4JEV9"/>
<reference evidence="2 3" key="1">
    <citation type="submission" date="2016-02" db="EMBL/GenBank/DDBJ databases">
        <title>Band-tailed pigeon sequencing and assembly.</title>
        <authorList>
            <person name="Soares A.E."/>
            <person name="Novak B.J."/>
            <person name="Rice E.S."/>
            <person name="O'Connell B."/>
            <person name="Chang D."/>
            <person name="Weber S."/>
            <person name="Shapiro B."/>
        </authorList>
    </citation>
    <scope>NUCLEOTIDE SEQUENCE [LARGE SCALE GENOMIC DNA]</scope>
    <source>
        <strain evidence="2">BTP2013</strain>
        <tissue evidence="2">Blood</tissue>
    </source>
</reference>
<accession>A0A1V4JEV9</accession>
<comment type="caution">
    <text evidence="2">The sequence shown here is derived from an EMBL/GenBank/DDBJ whole genome shotgun (WGS) entry which is preliminary data.</text>
</comment>
<gene>
    <name evidence="2" type="ORF">AV530_017520</name>
</gene>
<sequence>MLPDPPAFSRLRHEEKEFTVQIKDEEGLKLTFQKHRLVPNGAPQKKNSKKLVELELRCLEGLRDPGGPQSGEPPPPYPEKWPQKKVPKKPHWGRPGPLNPPFPGLATPPLL</sequence>
<evidence type="ECO:0000256" key="1">
    <source>
        <dbReference type="SAM" id="MobiDB-lite"/>
    </source>
</evidence>
<dbReference type="Proteomes" id="UP000190648">
    <property type="component" value="Unassembled WGS sequence"/>
</dbReference>
<proteinExistence type="predicted"/>
<organism evidence="2 3">
    <name type="scientific">Patagioenas fasciata monilis</name>
    <dbReference type="NCBI Taxonomy" id="372326"/>
    <lineage>
        <taxon>Eukaryota</taxon>
        <taxon>Metazoa</taxon>
        <taxon>Chordata</taxon>
        <taxon>Craniata</taxon>
        <taxon>Vertebrata</taxon>
        <taxon>Euteleostomi</taxon>
        <taxon>Archelosauria</taxon>
        <taxon>Archosauria</taxon>
        <taxon>Dinosauria</taxon>
        <taxon>Saurischia</taxon>
        <taxon>Theropoda</taxon>
        <taxon>Coelurosauria</taxon>
        <taxon>Aves</taxon>
        <taxon>Neognathae</taxon>
        <taxon>Neoaves</taxon>
        <taxon>Columbimorphae</taxon>
        <taxon>Columbiformes</taxon>
        <taxon>Columbidae</taxon>
        <taxon>Patagioenas</taxon>
    </lineage>
</organism>
<dbReference type="EMBL" id="LSYS01007777">
    <property type="protein sequence ID" value="OPJ70731.1"/>
    <property type="molecule type" value="Genomic_DNA"/>
</dbReference>
<feature type="region of interest" description="Disordered" evidence="1">
    <location>
        <begin position="60"/>
        <end position="111"/>
    </location>
</feature>